<evidence type="ECO:0000256" key="1">
    <source>
        <dbReference type="ARBA" id="ARBA00010062"/>
    </source>
</evidence>
<dbReference type="RefSeq" id="WP_066885901.1">
    <property type="nucleotide sequence ID" value="NZ_JYIJ01000015.1"/>
</dbReference>
<dbReference type="InterPro" id="IPR000709">
    <property type="entry name" value="Leu_Ile_Val-bd"/>
</dbReference>
<evidence type="ECO:0000256" key="2">
    <source>
        <dbReference type="ARBA" id="ARBA00022448"/>
    </source>
</evidence>
<dbReference type="EMBL" id="LAXD01000001">
    <property type="protein sequence ID" value="KWW99871.1"/>
    <property type="molecule type" value="Genomic_DNA"/>
</dbReference>
<dbReference type="InterPro" id="IPR028082">
    <property type="entry name" value="Peripla_BP_I"/>
</dbReference>
<dbReference type="CDD" id="cd06342">
    <property type="entry name" value="PBP1_ABC_LIVBP-like"/>
    <property type="match status" value="1"/>
</dbReference>
<feature type="signal peptide" evidence="5">
    <location>
        <begin position="1"/>
        <end position="19"/>
    </location>
</feature>
<dbReference type="InterPro" id="IPR028081">
    <property type="entry name" value="Leu-bd"/>
</dbReference>
<dbReference type="PANTHER" id="PTHR47151">
    <property type="entry name" value="LEU/ILE/VAL-BINDING ABC TRANSPORTER SUBUNIT"/>
    <property type="match status" value="1"/>
</dbReference>
<dbReference type="AlphaFoldDB" id="A0A132MR52"/>
<dbReference type="PATRIC" id="fig|1469144.10.peg.1655"/>
<evidence type="ECO:0000256" key="4">
    <source>
        <dbReference type="ARBA" id="ARBA00022970"/>
    </source>
</evidence>
<dbReference type="PROSITE" id="PS51257">
    <property type="entry name" value="PROKAR_LIPOPROTEIN"/>
    <property type="match status" value="1"/>
</dbReference>
<feature type="domain" description="Leucine-binding protein" evidence="6">
    <location>
        <begin position="38"/>
        <end position="375"/>
    </location>
</feature>
<keyword evidence="8" id="KW-1185">Reference proteome</keyword>
<organism evidence="7 8">
    <name type="scientific">Carbonactinospora thermoautotrophica</name>
    <dbReference type="NCBI Taxonomy" id="1469144"/>
    <lineage>
        <taxon>Bacteria</taxon>
        <taxon>Bacillati</taxon>
        <taxon>Actinomycetota</taxon>
        <taxon>Actinomycetes</taxon>
        <taxon>Kitasatosporales</taxon>
        <taxon>Carbonactinosporaceae</taxon>
        <taxon>Carbonactinospora</taxon>
    </lineage>
</organism>
<evidence type="ECO:0000313" key="8">
    <source>
        <dbReference type="Proteomes" id="UP000070188"/>
    </source>
</evidence>
<dbReference type="Pfam" id="PF13458">
    <property type="entry name" value="Peripla_BP_6"/>
    <property type="match status" value="1"/>
</dbReference>
<keyword evidence="4" id="KW-0029">Amino-acid transport</keyword>
<gene>
    <name evidence="7" type="ORF">LI90_1511</name>
</gene>
<dbReference type="SUPFAM" id="SSF53822">
    <property type="entry name" value="Periplasmic binding protein-like I"/>
    <property type="match status" value="1"/>
</dbReference>
<dbReference type="Proteomes" id="UP000070188">
    <property type="component" value="Unassembled WGS sequence"/>
</dbReference>
<sequence length="390" mass="40315">MRHNISRGARLLGAAAALALGVAACGGQGGQGGGQGDTIKLAYVGTKSGEVAQLGINILNGAKIAIDEYNAKGKGPKIELLEYDTQGDPNQATAVAPRVVKDGAVGVIGLPFSGESKNAVPIFEEAGIPNVSPSATAVSLAKNGWKTWHRVLANDDVQGPGVAEFIAKNLGAKKVAVIDDQSEYGKGLADTVEKALKGAGVSVVNRQGVPAKTDDYSPVVNAVKAAGAEAVYYGGYYADAAKLLKQMRDGGVQAKFLSSDGSLDAQLSVQAGPAAEGALLSCTCNVSTESTDPQVKAFIDAYRKKFNIDPATYSAEGYDAATVFIKAIEAGKRTPQEINDFIKTVDFKGVSKHIKFSPTGELEAKDVYIHEIKGGKIVSLGTAAEAKPSS</sequence>
<evidence type="ECO:0000313" key="7">
    <source>
        <dbReference type="EMBL" id="KWW99871.1"/>
    </source>
</evidence>
<proteinExistence type="inferred from homology"/>
<evidence type="ECO:0000256" key="3">
    <source>
        <dbReference type="ARBA" id="ARBA00022729"/>
    </source>
</evidence>
<dbReference type="STRING" id="1469144.LI90_1511"/>
<keyword evidence="7" id="KW-0675">Receptor</keyword>
<comment type="caution">
    <text evidence="7">The sequence shown here is derived from an EMBL/GenBank/DDBJ whole genome shotgun (WGS) entry which is preliminary data.</text>
</comment>
<evidence type="ECO:0000256" key="5">
    <source>
        <dbReference type="SAM" id="SignalP"/>
    </source>
</evidence>
<feature type="chain" id="PRO_5039619273" evidence="5">
    <location>
        <begin position="20"/>
        <end position="390"/>
    </location>
</feature>
<keyword evidence="2" id="KW-0813">Transport</keyword>
<dbReference type="PRINTS" id="PR00337">
    <property type="entry name" value="LEUILEVALBP"/>
</dbReference>
<keyword evidence="3 5" id="KW-0732">Signal</keyword>
<accession>A0A132MR52</accession>
<dbReference type="PANTHER" id="PTHR47151:SF2">
    <property type="entry name" value="AMINO ACID BINDING PROTEIN"/>
    <property type="match status" value="1"/>
</dbReference>
<comment type="similarity">
    <text evidence="1">Belongs to the leucine-binding protein family.</text>
</comment>
<dbReference type="OrthoDB" id="9772589at2"/>
<reference evidence="8" key="1">
    <citation type="submission" date="2015-04" db="EMBL/GenBank/DDBJ databases">
        <title>Physiological reanalysis, assessment of diazotrophy, and genome sequences of multiple isolates of Streptomyces thermoautotrophicus.</title>
        <authorList>
            <person name="MacKellar D.C."/>
            <person name="Lieber L."/>
            <person name="Norman J."/>
            <person name="Bolger A."/>
            <person name="Tobin C."/>
            <person name="Murray J.W."/>
            <person name="Chang R."/>
            <person name="Ford T."/>
            <person name="Nguyen P.Q."/>
            <person name="Woodward J."/>
            <person name="Permingeat H."/>
            <person name="Joshi N.S."/>
            <person name="Silver P.A."/>
            <person name="Usadel B."/>
            <person name="Rutherford A.W."/>
            <person name="Friesen M."/>
            <person name="Prell J."/>
        </authorList>
    </citation>
    <scope>NUCLEOTIDE SEQUENCE [LARGE SCALE GENOMIC DNA]</scope>
    <source>
        <strain evidence="8">H1</strain>
    </source>
</reference>
<dbReference type="GO" id="GO:0006865">
    <property type="term" value="P:amino acid transport"/>
    <property type="evidence" value="ECO:0007669"/>
    <property type="project" value="UniProtKB-KW"/>
</dbReference>
<dbReference type="Gene3D" id="3.40.50.2300">
    <property type="match status" value="2"/>
</dbReference>
<name>A0A132MR52_9ACTN</name>
<evidence type="ECO:0000259" key="6">
    <source>
        <dbReference type="Pfam" id="PF13458"/>
    </source>
</evidence>
<protein>
    <submittedName>
        <fullName evidence="7">Extracellular ligand-binding receptor</fullName>
    </submittedName>
</protein>